<dbReference type="EMBL" id="SUME01000007">
    <property type="protein sequence ID" value="TJZ53582.1"/>
    <property type="molecule type" value="Genomic_DNA"/>
</dbReference>
<protein>
    <submittedName>
        <fullName evidence="2">Uncharacterized protein</fullName>
    </submittedName>
</protein>
<accession>A0A4U0NIS0</accession>
<feature type="signal peptide" evidence="1">
    <location>
        <begin position="1"/>
        <end position="21"/>
    </location>
</feature>
<proteinExistence type="predicted"/>
<keyword evidence="3" id="KW-1185">Reference proteome</keyword>
<evidence type="ECO:0000313" key="3">
    <source>
        <dbReference type="Proteomes" id="UP000306808"/>
    </source>
</evidence>
<comment type="caution">
    <text evidence="2">The sequence shown here is derived from an EMBL/GenBank/DDBJ whole genome shotgun (WGS) entry which is preliminary data.</text>
</comment>
<dbReference type="OrthoDB" id="657976at2"/>
<sequence length="287" mass="32185">MKIVILSFLICVNLCAFRSLGQEYHVLDYNVNLTPAHGVKIKTNLPYTSSSQMVTLNIEGYSYGTSSTIGLLLNYYIYNGNFINHSVSSFGGHTPDVYLTNEAGKVVVFLASKSYFQRFRVKAFARGMSEQAVWFQGWTAVDEAMSGTNTVKLSYRNRMAGDLFGENILLTGKLGIGTNSPSEKLSVNGNIRAKEIKVETANWPDYVFAREYNLMPLADVEKFIQSNRHLPEIPQASVVEEEGISLGEMNKLLLKKIEELTLYVIEIDKENKKMKAELEKSKACCID</sequence>
<gene>
    <name evidence="2" type="ORF">FAZ15_16215</name>
</gene>
<dbReference type="AlphaFoldDB" id="A0A4U0NIS0"/>
<dbReference type="Proteomes" id="UP000306808">
    <property type="component" value="Unassembled WGS sequence"/>
</dbReference>
<evidence type="ECO:0000313" key="2">
    <source>
        <dbReference type="EMBL" id="TJZ53582.1"/>
    </source>
</evidence>
<dbReference type="RefSeq" id="WP_136902376.1">
    <property type="nucleotide sequence ID" value="NZ_SUME01000007.1"/>
</dbReference>
<organism evidence="2 3">
    <name type="scientific">Sphingobacterium olei</name>
    <dbReference type="NCBI Taxonomy" id="2571155"/>
    <lineage>
        <taxon>Bacteria</taxon>
        <taxon>Pseudomonadati</taxon>
        <taxon>Bacteroidota</taxon>
        <taxon>Sphingobacteriia</taxon>
        <taxon>Sphingobacteriales</taxon>
        <taxon>Sphingobacteriaceae</taxon>
        <taxon>Sphingobacterium</taxon>
    </lineage>
</organism>
<evidence type="ECO:0000256" key="1">
    <source>
        <dbReference type="SAM" id="SignalP"/>
    </source>
</evidence>
<name>A0A4U0NIS0_9SPHI</name>
<feature type="chain" id="PRO_5020758229" evidence="1">
    <location>
        <begin position="22"/>
        <end position="287"/>
    </location>
</feature>
<reference evidence="2 3" key="1">
    <citation type="submission" date="2019-04" db="EMBL/GenBank/DDBJ databases">
        <title>Sphingobacterium olei sp. nov., isolated from oil-contaminated soil.</title>
        <authorList>
            <person name="Liu B."/>
        </authorList>
    </citation>
    <scope>NUCLEOTIDE SEQUENCE [LARGE SCALE GENOMIC DNA]</scope>
    <source>
        <strain evidence="2 3">HAL-9</strain>
    </source>
</reference>
<keyword evidence="1" id="KW-0732">Signal</keyword>